<dbReference type="EMBL" id="PVTR01000010">
    <property type="protein sequence ID" value="PRY85998.1"/>
    <property type="molecule type" value="Genomic_DNA"/>
</dbReference>
<accession>A0A2T0WH05</accession>
<keyword evidence="6 9" id="KW-0594">Phospholipid biosynthesis</keyword>
<evidence type="ECO:0000313" key="10">
    <source>
        <dbReference type="EMBL" id="PRY85998.1"/>
    </source>
</evidence>
<feature type="binding site" evidence="9">
    <location>
        <position position="25"/>
    </location>
    <ligand>
        <name>Mg(2+)</name>
        <dbReference type="ChEBI" id="CHEBI:18420"/>
    </ligand>
</feature>
<feature type="binding site" evidence="9">
    <location>
        <begin position="229"/>
        <end position="230"/>
    </location>
    <ligand>
        <name>sn-glycerol 1-phosphate</name>
        <dbReference type="ChEBI" id="CHEBI:57685"/>
    </ligand>
</feature>
<comment type="catalytic activity">
    <reaction evidence="8 9">
        <text>sn-glycerol 1-phosphate + (2E,6E,10E)-geranylgeranyl diphosphate = sn-3-O-(geranylgeranyl)glycerol 1-phosphate + diphosphate</text>
        <dbReference type="Rhea" id="RHEA:23404"/>
        <dbReference type="ChEBI" id="CHEBI:33019"/>
        <dbReference type="ChEBI" id="CHEBI:57677"/>
        <dbReference type="ChEBI" id="CHEBI:57685"/>
        <dbReference type="ChEBI" id="CHEBI:58756"/>
        <dbReference type="EC" id="2.5.1.41"/>
    </reaction>
</comment>
<keyword evidence="1 9" id="KW-0444">Lipid biosynthesis</keyword>
<comment type="caution">
    <text evidence="9">Lacks conserved residue(s) required for the propagation of feature annotation.</text>
</comment>
<dbReference type="InterPro" id="IPR010946">
    <property type="entry name" value="GGGP_synth"/>
</dbReference>
<evidence type="ECO:0000256" key="3">
    <source>
        <dbReference type="ARBA" id="ARBA00022723"/>
    </source>
</evidence>
<evidence type="ECO:0000256" key="1">
    <source>
        <dbReference type="ARBA" id="ARBA00022516"/>
    </source>
</evidence>
<protein>
    <recommendedName>
        <fullName evidence="9">Geranylgeranylglyceryl phosphate synthase</fullName>
        <shortName evidence="9">GGGP synthase</shortName>
        <shortName evidence="9">GGGPS</shortName>
        <ecNumber evidence="9">2.5.1.41</ecNumber>
    </recommendedName>
    <alternativeName>
        <fullName evidence="9">(S)-3-O-geranylgeranylglyceryl phosphate synthase</fullName>
    </alternativeName>
    <alternativeName>
        <fullName evidence="9">Phosphoglycerol geranylgeranyltransferase</fullName>
    </alternativeName>
</protein>
<evidence type="ECO:0000256" key="9">
    <source>
        <dbReference type="HAMAP-Rule" id="MF_00112"/>
    </source>
</evidence>
<feature type="binding site" evidence="9">
    <location>
        <position position="55"/>
    </location>
    <ligand>
        <name>Mg(2+)</name>
        <dbReference type="ChEBI" id="CHEBI:18420"/>
    </ligand>
</feature>
<dbReference type="NCBIfam" id="TIGR01768">
    <property type="entry name" value="GGGP-family"/>
    <property type="match status" value="1"/>
</dbReference>
<sequence length="254" mass="27558">MNNSIKDLIESFYHSGRKGLIWLIDPDDFQSKADFSEKVIRAVNAKVDFFFLGGSLLQRNNIQEIIQLIKSIDTDTPVILFPGSAIQFSPLADGILFMSLISGRNPEFLIGQHVSIAPELAKSQVETLPTGYMLVDGGEMTSVHYISQTIPLPNHRPELAVATALAGKFLGLKYFYLDAGSGAPVPVSSEIIQKVKKAVAAPLIVGGGLNSLEKIKTAFQAGADLVVLGNAVVENMELLEEVSSFLDTVHFRVN</sequence>
<evidence type="ECO:0000256" key="6">
    <source>
        <dbReference type="ARBA" id="ARBA00023209"/>
    </source>
</evidence>
<keyword evidence="7 9" id="KW-1208">Phospholipid metabolism</keyword>
<proteinExistence type="inferred from homology"/>
<dbReference type="GO" id="GO:0046474">
    <property type="term" value="P:glycerophospholipid biosynthetic process"/>
    <property type="evidence" value="ECO:0007669"/>
    <property type="project" value="UniProtKB-UniRule"/>
</dbReference>
<dbReference type="GO" id="GO:0000287">
    <property type="term" value="F:magnesium ion binding"/>
    <property type="evidence" value="ECO:0007669"/>
    <property type="project" value="UniProtKB-UniRule"/>
</dbReference>
<evidence type="ECO:0000256" key="7">
    <source>
        <dbReference type="ARBA" id="ARBA00023264"/>
    </source>
</evidence>
<evidence type="ECO:0000256" key="5">
    <source>
        <dbReference type="ARBA" id="ARBA00023098"/>
    </source>
</evidence>
<dbReference type="AlphaFoldDB" id="A0A2T0WH05"/>
<keyword evidence="3 9" id="KW-0479">Metal-binding</keyword>
<dbReference type="Pfam" id="PF01884">
    <property type="entry name" value="PcrB"/>
    <property type="match status" value="1"/>
</dbReference>
<comment type="cofactor">
    <cofactor evidence="9">
        <name>Mg(2+)</name>
        <dbReference type="ChEBI" id="CHEBI:18420"/>
    </cofactor>
</comment>
<comment type="caution">
    <text evidence="10">The sequence shown here is derived from an EMBL/GenBank/DDBJ whole genome shotgun (WGS) entry which is preliminary data.</text>
</comment>
<organism evidence="10 11">
    <name type="scientific">Mongoliibacter ruber</name>
    <dbReference type="NCBI Taxonomy" id="1750599"/>
    <lineage>
        <taxon>Bacteria</taxon>
        <taxon>Pseudomonadati</taxon>
        <taxon>Bacteroidota</taxon>
        <taxon>Cytophagia</taxon>
        <taxon>Cytophagales</taxon>
        <taxon>Cyclobacteriaceae</taxon>
        <taxon>Mongoliibacter</taxon>
    </lineage>
</organism>
<dbReference type="NCBIfam" id="NF003198">
    <property type="entry name" value="PRK04169.1-2"/>
    <property type="match status" value="1"/>
</dbReference>
<feature type="binding site" evidence="9">
    <location>
        <begin position="176"/>
        <end position="182"/>
    </location>
    <ligand>
        <name>sn-glycerol 1-phosphate</name>
        <dbReference type="ChEBI" id="CHEBI:57685"/>
    </ligand>
</feature>
<dbReference type="InterPro" id="IPR008205">
    <property type="entry name" value="GGGP_HepGP_synthase"/>
</dbReference>
<keyword evidence="4 9" id="KW-0460">Magnesium</keyword>
<feature type="binding site" evidence="9">
    <location>
        <begin position="207"/>
        <end position="208"/>
    </location>
    <ligand>
        <name>sn-glycerol 1-phosphate</name>
        <dbReference type="ChEBI" id="CHEBI:57685"/>
    </ligand>
</feature>
<gene>
    <name evidence="10" type="ORF">CLW00_110130</name>
</gene>
<name>A0A2T0WH05_9BACT</name>
<dbReference type="SUPFAM" id="SSF51395">
    <property type="entry name" value="FMN-linked oxidoreductases"/>
    <property type="match status" value="1"/>
</dbReference>
<keyword evidence="11" id="KW-1185">Reference proteome</keyword>
<dbReference type="OrthoDB" id="9807235at2"/>
<evidence type="ECO:0000256" key="8">
    <source>
        <dbReference type="ARBA" id="ARBA00047288"/>
    </source>
</evidence>
<evidence type="ECO:0000256" key="2">
    <source>
        <dbReference type="ARBA" id="ARBA00022679"/>
    </source>
</evidence>
<keyword evidence="5 9" id="KW-0443">Lipid metabolism</keyword>
<dbReference type="Proteomes" id="UP000238157">
    <property type="component" value="Unassembled WGS sequence"/>
</dbReference>
<dbReference type="InterPro" id="IPR038597">
    <property type="entry name" value="GGGP/HepGP_synthase_sf"/>
</dbReference>
<dbReference type="RefSeq" id="WP_106134804.1">
    <property type="nucleotide sequence ID" value="NZ_PVTR01000010.1"/>
</dbReference>
<dbReference type="Gene3D" id="3.20.20.390">
    <property type="entry name" value="FMN-linked oxidoreductases"/>
    <property type="match status" value="1"/>
</dbReference>
<dbReference type="GO" id="GO:0047294">
    <property type="term" value="F:phosphoglycerol geranylgeranyltransferase activity"/>
    <property type="evidence" value="ECO:0007669"/>
    <property type="project" value="UniProtKB-UniRule"/>
</dbReference>
<dbReference type="NCBIfam" id="TIGR01769">
    <property type="entry name" value="GGGP"/>
    <property type="match status" value="1"/>
</dbReference>
<reference evidence="10 11" key="1">
    <citation type="submission" date="2018-03" db="EMBL/GenBank/DDBJ databases">
        <title>Genomic Encyclopedia of Archaeal and Bacterial Type Strains, Phase II (KMG-II): from individual species to whole genera.</title>
        <authorList>
            <person name="Goeker M."/>
        </authorList>
    </citation>
    <scope>NUCLEOTIDE SEQUENCE [LARGE SCALE GENOMIC DNA]</scope>
    <source>
        <strain evidence="10 11">DSM 27929</strain>
    </source>
</reference>
<dbReference type="HAMAP" id="MF_00112">
    <property type="entry name" value="GGGP_HepGP_synthase"/>
    <property type="match status" value="1"/>
</dbReference>
<dbReference type="GO" id="GO:0005737">
    <property type="term" value="C:cytoplasm"/>
    <property type="evidence" value="ECO:0007669"/>
    <property type="project" value="InterPro"/>
</dbReference>
<evidence type="ECO:0000256" key="4">
    <source>
        <dbReference type="ARBA" id="ARBA00022842"/>
    </source>
</evidence>
<evidence type="ECO:0000313" key="11">
    <source>
        <dbReference type="Proteomes" id="UP000238157"/>
    </source>
</evidence>
<comment type="function">
    <text evidence="9">Prenyltransferase that catalyzes the transfer of the geranylgeranyl moiety of geranylgeranyl diphosphate (GGPP) to the C3 hydroxyl of sn-glycerol-1-phosphate (G1P).</text>
</comment>
<comment type="similarity">
    <text evidence="9">Belongs to the GGGP/HepGP synthase family. Group II subfamily.</text>
</comment>
<keyword evidence="2 9" id="KW-0808">Transferase</keyword>
<dbReference type="EC" id="2.5.1.41" evidence="9"/>